<protein>
    <submittedName>
        <fullName evidence="2">Uncharacterized protein</fullName>
    </submittedName>
</protein>
<accession>A0A5D2KXR9</accession>
<dbReference type="AlphaFoldDB" id="A0A5D2KXR9"/>
<dbReference type="Proteomes" id="UP000322667">
    <property type="component" value="Chromosome D05"/>
</dbReference>
<reference evidence="2 3" key="1">
    <citation type="submission" date="2019-07" db="EMBL/GenBank/DDBJ databases">
        <title>WGS assembly of Gossypium tomentosum.</title>
        <authorList>
            <person name="Chen Z.J."/>
            <person name="Sreedasyam A."/>
            <person name="Ando A."/>
            <person name="Song Q."/>
            <person name="De L."/>
            <person name="Hulse-Kemp A."/>
            <person name="Ding M."/>
            <person name="Ye W."/>
            <person name="Kirkbride R."/>
            <person name="Jenkins J."/>
            <person name="Plott C."/>
            <person name="Lovell J."/>
            <person name="Lin Y.-M."/>
            <person name="Vaughn R."/>
            <person name="Liu B."/>
            <person name="Li W."/>
            <person name="Simpson S."/>
            <person name="Scheffler B."/>
            <person name="Saski C."/>
            <person name="Grover C."/>
            <person name="Hu G."/>
            <person name="Conover J."/>
            <person name="Carlson J."/>
            <person name="Shu S."/>
            <person name="Boston L."/>
            <person name="Williams M."/>
            <person name="Peterson D."/>
            <person name="Mcgee K."/>
            <person name="Jones D."/>
            <person name="Wendel J."/>
            <person name="Stelly D."/>
            <person name="Grimwood J."/>
            <person name="Schmutz J."/>
        </authorList>
    </citation>
    <scope>NUCLEOTIDE SEQUENCE [LARGE SCALE GENOMIC DNA]</scope>
    <source>
        <strain evidence="2">7179.01</strain>
    </source>
</reference>
<evidence type="ECO:0000256" key="1">
    <source>
        <dbReference type="SAM" id="MobiDB-lite"/>
    </source>
</evidence>
<feature type="region of interest" description="Disordered" evidence="1">
    <location>
        <begin position="53"/>
        <end position="72"/>
    </location>
</feature>
<name>A0A5D2KXR9_GOSTO</name>
<evidence type="ECO:0000313" key="3">
    <source>
        <dbReference type="Proteomes" id="UP000322667"/>
    </source>
</evidence>
<evidence type="ECO:0000313" key="2">
    <source>
        <dbReference type="EMBL" id="TYH71624.1"/>
    </source>
</evidence>
<proteinExistence type="predicted"/>
<sequence length="128" mass="14150">MKWMNTRIANYDKLLMLFAKDTEKRDGAKGGHLGSPIGGRVSDGIPLQDVVGASMEEKDTNDTSQVGERGQPRVYSEQEVFAELVNIGAYIFLTANAGRVRAFFGCSAEERKEFLLQMMYTSSGDPAY</sequence>
<gene>
    <name evidence="2" type="ORF">ES332_D05G197300v1</name>
</gene>
<organism evidence="2 3">
    <name type="scientific">Gossypium tomentosum</name>
    <name type="common">Hawaiian cotton</name>
    <name type="synonym">Gossypium sandvicense</name>
    <dbReference type="NCBI Taxonomy" id="34277"/>
    <lineage>
        <taxon>Eukaryota</taxon>
        <taxon>Viridiplantae</taxon>
        <taxon>Streptophyta</taxon>
        <taxon>Embryophyta</taxon>
        <taxon>Tracheophyta</taxon>
        <taxon>Spermatophyta</taxon>
        <taxon>Magnoliopsida</taxon>
        <taxon>eudicotyledons</taxon>
        <taxon>Gunneridae</taxon>
        <taxon>Pentapetalae</taxon>
        <taxon>rosids</taxon>
        <taxon>malvids</taxon>
        <taxon>Malvales</taxon>
        <taxon>Malvaceae</taxon>
        <taxon>Malvoideae</taxon>
        <taxon>Gossypium</taxon>
    </lineage>
</organism>
<keyword evidence="3" id="KW-1185">Reference proteome</keyword>
<dbReference type="EMBL" id="CM017627">
    <property type="protein sequence ID" value="TYH71624.1"/>
    <property type="molecule type" value="Genomic_DNA"/>
</dbReference>